<dbReference type="Gene3D" id="3.40.50.10190">
    <property type="entry name" value="BRCT domain"/>
    <property type="match status" value="1"/>
</dbReference>
<dbReference type="Pfam" id="PF00533">
    <property type="entry name" value="BRCT"/>
    <property type="match status" value="1"/>
</dbReference>
<evidence type="ECO:0000313" key="2">
    <source>
        <dbReference type="EMBL" id="KAL3307918.1"/>
    </source>
</evidence>
<dbReference type="InterPro" id="IPR001357">
    <property type="entry name" value="BRCT_dom"/>
</dbReference>
<sequence>MANVVICVSRSLSKQQLQLNGIVVQLGGDFKWTYDASTCTHLIAEPCSSSPVTELCSQANTPVPDDVRKALNDDKFVVQPNWLTDSNDQGKRLPEAPYLLSETNFKQILSPQLSDRLSSAELRDS</sequence>
<evidence type="ECO:0000259" key="1">
    <source>
        <dbReference type="PROSITE" id="PS50172"/>
    </source>
</evidence>
<dbReference type="SUPFAM" id="SSF52113">
    <property type="entry name" value="BRCT domain"/>
    <property type="match status" value="1"/>
</dbReference>
<dbReference type="Proteomes" id="UP001626550">
    <property type="component" value="Unassembled WGS sequence"/>
</dbReference>
<name>A0ABD2PLI1_9PLAT</name>
<proteinExistence type="predicted"/>
<gene>
    <name evidence="2" type="primary">TOPBP1_3</name>
    <name evidence="2" type="ORF">Ciccas_013557</name>
</gene>
<feature type="non-terminal residue" evidence="2">
    <location>
        <position position="125"/>
    </location>
</feature>
<dbReference type="EMBL" id="JBJKFK010006212">
    <property type="protein sequence ID" value="KAL3307918.1"/>
    <property type="molecule type" value="Genomic_DNA"/>
</dbReference>
<dbReference type="PROSITE" id="PS50172">
    <property type="entry name" value="BRCT"/>
    <property type="match status" value="1"/>
</dbReference>
<reference evidence="2 3" key="1">
    <citation type="submission" date="2024-11" db="EMBL/GenBank/DDBJ databases">
        <title>Adaptive evolution of stress response genes in parasites aligns with host niche diversity.</title>
        <authorList>
            <person name="Hahn C."/>
            <person name="Resl P."/>
        </authorList>
    </citation>
    <scope>NUCLEOTIDE SEQUENCE [LARGE SCALE GENOMIC DNA]</scope>
    <source>
        <strain evidence="2">EGGRZ-B1_66</strain>
        <tissue evidence="2">Body</tissue>
    </source>
</reference>
<accession>A0ABD2PLI1</accession>
<dbReference type="InterPro" id="IPR036420">
    <property type="entry name" value="BRCT_dom_sf"/>
</dbReference>
<keyword evidence="3" id="KW-1185">Reference proteome</keyword>
<feature type="domain" description="BRCT" evidence="1">
    <location>
        <begin position="1"/>
        <end position="100"/>
    </location>
</feature>
<evidence type="ECO:0000313" key="3">
    <source>
        <dbReference type="Proteomes" id="UP001626550"/>
    </source>
</evidence>
<protein>
    <submittedName>
        <fullName evidence="2">DNA topoisomerase 2-binding protein 1</fullName>
    </submittedName>
</protein>
<dbReference type="AlphaFoldDB" id="A0ABD2PLI1"/>
<comment type="caution">
    <text evidence="2">The sequence shown here is derived from an EMBL/GenBank/DDBJ whole genome shotgun (WGS) entry which is preliminary data.</text>
</comment>
<organism evidence="2 3">
    <name type="scientific">Cichlidogyrus casuarinus</name>
    <dbReference type="NCBI Taxonomy" id="1844966"/>
    <lineage>
        <taxon>Eukaryota</taxon>
        <taxon>Metazoa</taxon>
        <taxon>Spiralia</taxon>
        <taxon>Lophotrochozoa</taxon>
        <taxon>Platyhelminthes</taxon>
        <taxon>Monogenea</taxon>
        <taxon>Monopisthocotylea</taxon>
        <taxon>Dactylogyridea</taxon>
        <taxon>Ancyrocephalidae</taxon>
        <taxon>Cichlidogyrus</taxon>
    </lineage>
</organism>